<keyword evidence="7" id="KW-1185">Reference proteome</keyword>
<organism evidence="6 7">
    <name type="scientific">Rohdeia mirabilis</name>
    <dbReference type="NCBI Taxonomy" id="2528008"/>
    <lineage>
        <taxon>Bacteria</taxon>
        <taxon>Pseudomonadati</taxon>
        <taxon>Planctomycetota</taxon>
        <taxon>Planctomycetia</taxon>
        <taxon>Planctomycetia incertae sedis</taxon>
        <taxon>Rohdeia</taxon>
    </lineage>
</organism>
<feature type="domain" description="DUF3320" evidence="2">
    <location>
        <begin position="2127"/>
        <end position="2173"/>
    </location>
</feature>
<dbReference type="InterPro" id="IPR021754">
    <property type="entry name" value="DUF3320"/>
</dbReference>
<sequence length="2303" mass="248191">MTTTDPSQHHPLPPRPSSRYAGQYEGVEDRARLEQILGESERIAGESADPATARARFELALECAHRLAELGVDGGELGGRIARLGREIGVELGDPEAAGGRESSSNAGDGAEVAAIAPSAAVIDAVGVDEGDSEGHPMGGDSDGNGGGNGNRSSSDAAPPNAQSVSPPDPDAHRDPAIELRIEPLARLQPALADAGFHPLPALHLENTGERHYRDLELVIEPYPAFARCEPIAIAELGPGQSIALTGERLPIRLDRSFFAGVSERTTGSFRVSLYESETKPAATADTPAALPSSAPEVPDATTAPAGSADVASAESAVDLDDSTASAGAGSTAPSETLPGSEPSSEFDVQDTGNGSKSPLEPENGLESAARTTAPSRRRLATATADLDLCPPGEWPGLAVHPEYLAAFVLPNEPAVQDLLRGAADLLGEWTQNPALDGYQSKDPGRALRQAAAIYGAIQAAGITYANPPASFAESGQRVRLPGDIAASKMGTCLDLALLAAACMEQAGLHPLLLVLDGHAACGVWLREETFAEATQSDPRRVLKYVELGDVALFDPTCASTRPPIDFDTAQQLARADLAGKRGFVSAIDLRRARRAGVRPLPTFGGRIAAAPEGAGAEASVAGAAPTLDGLSELERLEAARLELTRHGRDVDAPDDRLERWRRKLLDLTMRNRLLAHREGKRTVPLIAPDVSALEDALARGERFRVEPRPAEVEAVRRREGAGVTREALSTQLAELLAADLGANRLRADAGDDALATRLVTLFREARTATEEGGSSTLYLALGFLNYRETPSSSTERRAPLILIPVELTRESVRRGFSLALGADEPRVNVTLLEYLARDHGIEVPGLDPLPLDASDAEGDGVDVKLALYTLRQAIRDKPDWRVSEEAVLDVFSFSKILIWKDLADRREDLLRSPVVHHLVNTPNEAWTPVVQGGGGFPDPARLDDELPADEVLCPMSYDSSQLAAVVAAARGQSFVLHGPPGTGKSQTITNLIAHLLGTGKRVLFVSEKRAALEVVRERLERVGLGEACLELHSNKAKKKDVLEQLRRALEAGGDGDERAFEEAATEYEGQRRRLNAYVRALHAPRASGESLFDALSRLVAIEDRFGLTLPWRGVEATTAEQLAAARTALAHLAETGRDVGPEHPLLAIGRLEFTPLWEREARARVDGFGERVDAAQQAGRAAARALGLGAGAESGARGDGAGSDGDAPALSRAAWRSLATFVRVLADAPVSTPRELLESADLAGLEARAADWVARGRTVAERREALGARFASDPRTLGLDLVEELVRRARLDWFLPAWLKKRRVVKALASIAREPATITFESAVAALEETRALESAEGSLAEVDAPARAAFGDRWQSESTDWRELDGLARFATSYEGGLAGLVEATGCAAPSLRAASARALSAGRLADTVAGFLAPFDAWEAAARELDETLTLDERAWHAPSGVDAFDADRTRARRWAAAWRGLPAWCAWRRARVDALDARLQFVVDALESGRVLAPELSDAFERAYADQWFAVVASDEPALAGFVGEQHDVLVERFRELDGRVLELATQALRARVLGRVARAAVGGREAPESSEVGKLHRELTKKTRHMALRRLFEEIPGVLAQLKPCLLMSPLSVAQYLDPAGPRFDAVVFDEASQIPVWDAVGAMARGSQVVVVGDPKQLPPTSFFERGGDDEEDDVFVEDAESILDECLAARVPSLYLEWHYRSRHEGLIAFSNRRYYDGRLVTFPARDHDGLGVQLRHVDGAVYDFGETRTNRIEAEAVVAEVERRLTDPRLARSSIGVVTFNQPQQVLIEDLLDALRRRRPELEGAFGEAAREPLFVKNLENVQGDERDVILFSIGFGPDEHGKVRLNFGPLNRSGGERRLNVAVTRARREALVFTCLRPEHIDLGRTKADGARDLRLFLEYAQAGPAAFGSDGAALERHSAQDAVSRPFAESVARALEARGWAVKRRVGCSAYRLDLAVADAGEPERFLVGVECDGASYRDARTARDRDRLRQAVLEGLGWSVHRVWSTEWWRDPEAQVRRIEAAIERARERDREREQADAAPTGGDSSDGASGGAHDASDVEPAAPELASQVDAGADVDGSAVDEALRAAPSVALAQAAPGQAYEPVVLRRSRRAPERFYDTDTAQLVKEALVELVRGEAPIAFEFAARRVADSFGIDRFGARARTVIEQITRTAGLVVEDDQGVVVLWPAGADPAAHTAFRPDAEAVGRPVPKGLPTREADDLSTRELANGALWLLGTWGAMQRQDLVRETARLFGFARLGRRIEERIEAALERVLATGRVELDGETVRPRPR</sequence>
<dbReference type="OrthoDB" id="9757917at2"/>
<keyword evidence="6" id="KW-0378">Hydrolase</keyword>
<dbReference type="InterPro" id="IPR041677">
    <property type="entry name" value="DNA2/NAM7_AAA_11"/>
</dbReference>
<dbReference type="CDD" id="cd18808">
    <property type="entry name" value="SF1_C_Upf1"/>
    <property type="match status" value="1"/>
</dbReference>
<feature type="compositionally biased region" description="Basic and acidic residues" evidence="1">
    <location>
        <begin position="2037"/>
        <end position="2047"/>
    </location>
</feature>
<dbReference type="FunFam" id="3.40.960.10:FF:000002">
    <property type="entry name" value="DNA helicase related protein"/>
    <property type="match status" value="1"/>
</dbReference>
<keyword evidence="6" id="KW-0547">Nucleotide-binding</keyword>
<evidence type="ECO:0000259" key="5">
    <source>
        <dbReference type="Pfam" id="PF18741"/>
    </source>
</evidence>
<dbReference type="InterPro" id="IPR011335">
    <property type="entry name" value="Restrct_endonuc-II-like"/>
</dbReference>
<feature type="region of interest" description="Disordered" evidence="1">
    <location>
        <begin position="91"/>
        <end position="110"/>
    </location>
</feature>
<evidence type="ECO:0000259" key="2">
    <source>
        <dbReference type="Pfam" id="PF11784"/>
    </source>
</evidence>
<dbReference type="InterPro" id="IPR047187">
    <property type="entry name" value="SF1_C_Upf1"/>
</dbReference>
<feature type="region of interest" description="Disordered" evidence="1">
    <location>
        <begin position="2037"/>
        <end position="2075"/>
    </location>
</feature>
<evidence type="ECO:0000313" key="7">
    <source>
        <dbReference type="Proteomes" id="UP000319342"/>
    </source>
</evidence>
<dbReference type="InterPro" id="IPR049468">
    <property type="entry name" value="Restrct_endonuc-II-like_dom"/>
</dbReference>
<feature type="region of interest" description="Disordered" evidence="1">
    <location>
        <begin position="129"/>
        <end position="175"/>
    </location>
</feature>
<gene>
    <name evidence="6" type="primary">recD2_2</name>
    <name evidence="6" type="ORF">Pla163_37720</name>
</gene>
<evidence type="ECO:0000259" key="4">
    <source>
        <dbReference type="Pfam" id="PF13087"/>
    </source>
</evidence>
<feature type="compositionally biased region" description="Low complexity" evidence="1">
    <location>
        <begin position="2048"/>
        <end position="2065"/>
    </location>
</feature>
<dbReference type="InterPro" id="IPR025103">
    <property type="entry name" value="DUF4011"/>
</dbReference>
<dbReference type="Gene3D" id="3.40.50.300">
    <property type="entry name" value="P-loop containing nucleotide triphosphate hydrolases"/>
    <property type="match status" value="3"/>
</dbReference>
<dbReference type="Pfam" id="PF11784">
    <property type="entry name" value="DUF3320"/>
    <property type="match status" value="1"/>
</dbReference>
<dbReference type="Pfam" id="PF13087">
    <property type="entry name" value="AAA_12"/>
    <property type="match status" value="1"/>
</dbReference>
<dbReference type="Pfam" id="PF13195">
    <property type="entry name" value="DUF4011"/>
    <property type="match status" value="1"/>
</dbReference>
<feature type="domain" description="DNA2/NAM7 helicase-like C-terminal" evidence="4">
    <location>
        <begin position="1688"/>
        <end position="1882"/>
    </location>
</feature>
<dbReference type="SUPFAM" id="SSF52540">
    <property type="entry name" value="P-loop containing nucleoside triphosphate hydrolases"/>
    <property type="match status" value="1"/>
</dbReference>
<dbReference type="PANTHER" id="PTHR10887:SF495">
    <property type="entry name" value="HELICASE SENATAXIN ISOFORM X1-RELATED"/>
    <property type="match status" value="1"/>
</dbReference>
<feature type="compositionally biased region" description="Low complexity" evidence="1">
    <location>
        <begin position="369"/>
        <end position="378"/>
    </location>
</feature>
<proteinExistence type="predicted"/>
<name>A0A518D574_9BACT</name>
<dbReference type="InterPro" id="IPR027417">
    <property type="entry name" value="P-loop_NTPase"/>
</dbReference>
<dbReference type="Pfam" id="PF13086">
    <property type="entry name" value="AAA_11"/>
    <property type="match status" value="2"/>
</dbReference>
<dbReference type="Gene3D" id="3.40.960.10">
    <property type="entry name" value="VSR Endonuclease"/>
    <property type="match status" value="1"/>
</dbReference>
<accession>A0A518D574</accession>
<dbReference type="InterPro" id="IPR045055">
    <property type="entry name" value="DNA2/NAM7-like"/>
</dbReference>
<feature type="region of interest" description="Disordered" evidence="1">
    <location>
        <begin position="1"/>
        <end position="22"/>
    </location>
</feature>
<keyword evidence="6" id="KW-0347">Helicase</keyword>
<reference evidence="6 7" key="1">
    <citation type="submission" date="2019-02" db="EMBL/GenBank/DDBJ databases">
        <title>Deep-cultivation of Planctomycetes and their phenomic and genomic characterization uncovers novel biology.</title>
        <authorList>
            <person name="Wiegand S."/>
            <person name="Jogler M."/>
            <person name="Boedeker C."/>
            <person name="Pinto D."/>
            <person name="Vollmers J."/>
            <person name="Rivas-Marin E."/>
            <person name="Kohn T."/>
            <person name="Peeters S.H."/>
            <person name="Heuer A."/>
            <person name="Rast P."/>
            <person name="Oberbeckmann S."/>
            <person name="Bunk B."/>
            <person name="Jeske O."/>
            <person name="Meyerdierks A."/>
            <person name="Storesund J.E."/>
            <person name="Kallscheuer N."/>
            <person name="Luecker S."/>
            <person name="Lage O.M."/>
            <person name="Pohl T."/>
            <person name="Merkel B.J."/>
            <person name="Hornburger P."/>
            <person name="Mueller R.-W."/>
            <person name="Bruemmer F."/>
            <person name="Labrenz M."/>
            <person name="Spormann A.M."/>
            <person name="Op den Camp H."/>
            <person name="Overmann J."/>
            <person name="Amann R."/>
            <person name="Jetten M.S.M."/>
            <person name="Mascher T."/>
            <person name="Medema M.H."/>
            <person name="Devos D.P."/>
            <person name="Kaster A.-K."/>
            <person name="Ovreas L."/>
            <person name="Rohde M."/>
            <person name="Galperin M.Y."/>
            <person name="Jogler C."/>
        </authorList>
    </citation>
    <scope>NUCLEOTIDE SEQUENCE [LARGE SCALE GENOMIC DNA]</scope>
    <source>
        <strain evidence="6 7">Pla163</strain>
    </source>
</reference>
<dbReference type="Pfam" id="PF18741">
    <property type="entry name" value="MTES_1575"/>
    <property type="match status" value="1"/>
</dbReference>
<dbReference type="Proteomes" id="UP000319342">
    <property type="component" value="Chromosome"/>
</dbReference>
<evidence type="ECO:0000256" key="1">
    <source>
        <dbReference type="SAM" id="MobiDB-lite"/>
    </source>
</evidence>
<feature type="region of interest" description="Disordered" evidence="1">
    <location>
        <begin position="281"/>
        <end position="378"/>
    </location>
</feature>
<keyword evidence="6" id="KW-0067">ATP-binding</keyword>
<evidence type="ECO:0000259" key="3">
    <source>
        <dbReference type="Pfam" id="PF13086"/>
    </source>
</evidence>
<feature type="domain" description="Restriction endonuclease type II-like" evidence="5">
    <location>
        <begin position="1937"/>
        <end position="2034"/>
    </location>
</feature>
<dbReference type="RefSeq" id="WP_145192184.1">
    <property type="nucleotide sequence ID" value="NZ_CP036290.1"/>
</dbReference>
<feature type="compositionally biased region" description="Gly residues" evidence="1">
    <location>
        <begin position="137"/>
        <end position="150"/>
    </location>
</feature>
<dbReference type="FunFam" id="3.40.50.300:FF:002063">
    <property type="entry name" value="DNA helicase related protein"/>
    <property type="match status" value="1"/>
</dbReference>
<feature type="domain" description="DNA2/NAM7 helicase helicase" evidence="3">
    <location>
        <begin position="1625"/>
        <end position="1668"/>
    </location>
</feature>
<dbReference type="SUPFAM" id="SSF52980">
    <property type="entry name" value="Restriction endonuclease-like"/>
    <property type="match status" value="1"/>
</dbReference>
<protein>
    <submittedName>
        <fullName evidence="6">ATP-dependent RecD-like DNA helicase</fullName>
        <ecNumber evidence="6">3.6.4.12</ecNumber>
    </submittedName>
</protein>
<dbReference type="EC" id="3.6.4.12" evidence="6"/>
<feature type="compositionally biased region" description="Low complexity" evidence="1">
    <location>
        <begin position="308"/>
        <end position="335"/>
    </location>
</feature>
<dbReference type="GO" id="GO:0003678">
    <property type="term" value="F:DNA helicase activity"/>
    <property type="evidence" value="ECO:0007669"/>
    <property type="project" value="UniProtKB-EC"/>
</dbReference>
<feature type="domain" description="DNA2/NAM7 helicase helicase" evidence="3">
    <location>
        <begin position="958"/>
        <end position="1022"/>
    </location>
</feature>
<dbReference type="GO" id="GO:0016787">
    <property type="term" value="F:hydrolase activity"/>
    <property type="evidence" value="ECO:0007669"/>
    <property type="project" value="UniProtKB-KW"/>
</dbReference>
<dbReference type="PANTHER" id="PTHR10887">
    <property type="entry name" value="DNA2/NAM7 HELICASE FAMILY"/>
    <property type="match status" value="1"/>
</dbReference>
<dbReference type="InterPro" id="IPR041679">
    <property type="entry name" value="DNA2/NAM7-like_C"/>
</dbReference>
<dbReference type="EMBL" id="CP036290">
    <property type="protein sequence ID" value="QDU86621.1"/>
    <property type="molecule type" value="Genomic_DNA"/>
</dbReference>
<evidence type="ECO:0000313" key="6">
    <source>
        <dbReference type="EMBL" id="QDU86621.1"/>
    </source>
</evidence>
<feature type="compositionally biased region" description="Low complexity" evidence="1">
    <location>
        <begin position="281"/>
        <end position="296"/>
    </location>
</feature>